<reference evidence="1" key="1">
    <citation type="journal article" date="2020" name="bioRxiv">
        <title>Hybrid origin of Populus tomentosa Carr. identified through genome sequencing and phylogenomic analysis.</title>
        <authorList>
            <person name="An X."/>
            <person name="Gao K."/>
            <person name="Chen Z."/>
            <person name="Li J."/>
            <person name="Yang X."/>
            <person name="Yang X."/>
            <person name="Zhou J."/>
            <person name="Guo T."/>
            <person name="Zhao T."/>
            <person name="Huang S."/>
            <person name="Miao D."/>
            <person name="Khan W.U."/>
            <person name="Rao P."/>
            <person name="Ye M."/>
            <person name="Lei B."/>
            <person name="Liao W."/>
            <person name="Wang J."/>
            <person name="Ji L."/>
            <person name="Li Y."/>
            <person name="Guo B."/>
            <person name="Mustafa N.S."/>
            <person name="Li S."/>
            <person name="Yun Q."/>
            <person name="Keller S.R."/>
            <person name="Mao J."/>
            <person name="Zhang R."/>
            <person name="Strauss S.H."/>
        </authorList>
    </citation>
    <scope>NUCLEOTIDE SEQUENCE</scope>
    <source>
        <strain evidence="1">GM15</strain>
        <tissue evidence="1">Leaf</tissue>
    </source>
</reference>
<dbReference type="EMBL" id="JAAWWB010000036">
    <property type="protein sequence ID" value="KAG6739090.1"/>
    <property type="molecule type" value="Genomic_DNA"/>
</dbReference>
<dbReference type="OrthoDB" id="1748676at2759"/>
<gene>
    <name evidence="1" type="ORF">POTOM_056672</name>
</gene>
<sequence length="432" mass="48272">MAIRMESRDVRLQGVMEKEIRSPWQRKARPLGCVAFRFHSFEESFDKRIEENFYLDLPTKLSALKASRSVVRSKLEENGSFTHTILTSANLLITRAASTSEDHPPLAPEPGIKVYVYLSSGDSFEGEIFGFNFHYNIAIIKFKSSSRFPTAILKHIDGSIPLTTKAELQHTSFGHRPHAEPSDLFNLCPGEKVIALGRHYLSHSLMVAPGAFRLGVRRPGVLRPRFSGPGFRDRDCVELLTASCRITVGGTGGPLINCNGEVIGINFHEHSYTSFLPINIASRCLECLEKNGYVHLLFSQNEKQQKYAFVVSDFLETQRVPQPWFGVKVTSCNAISANMFEKIIQKFGNISEGVLVEEVVPESPACSSGMRPNDIIIRCGKQAIVSSSEFYGTLLDNTGESMEVIVMRPCLGRDLSLTIKVIDETNPKKYYK</sequence>
<name>A0A8X7Y4R8_POPTO</name>
<evidence type="ECO:0000313" key="1">
    <source>
        <dbReference type="EMBL" id="KAG6739090.1"/>
    </source>
</evidence>
<protein>
    <recommendedName>
        <fullName evidence="3">PDZ domain-containing protein</fullName>
    </recommendedName>
</protein>
<dbReference type="PANTHER" id="PTHR47389">
    <property type="entry name" value="OS09G0436400 PROTEIN"/>
    <property type="match status" value="1"/>
</dbReference>
<keyword evidence="2" id="KW-1185">Reference proteome</keyword>
<dbReference type="AlphaFoldDB" id="A0A8X7Y4R8"/>
<dbReference type="Proteomes" id="UP000886885">
    <property type="component" value="Chromosome 18D"/>
</dbReference>
<comment type="caution">
    <text evidence="1">The sequence shown here is derived from an EMBL/GenBank/DDBJ whole genome shotgun (WGS) entry which is preliminary data.</text>
</comment>
<evidence type="ECO:0008006" key="3">
    <source>
        <dbReference type="Google" id="ProtNLM"/>
    </source>
</evidence>
<dbReference type="Pfam" id="PF13365">
    <property type="entry name" value="Trypsin_2"/>
    <property type="match status" value="1"/>
</dbReference>
<evidence type="ECO:0000313" key="2">
    <source>
        <dbReference type="Proteomes" id="UP000886885"/>
    </source>
</evidence>
<proteinExistence type="predicted"/>
<organism evidence="1 2">
    <name type="scientific">Populus tomentosa</name>
    <name type="common">Chinese white poplar</name>
    <dbReference type="NCBI Taxonomy" id="118781"/>
    <lineage>
        <taxon>Eukaryota</taxon>
        <taxon>Viridiplantae</taxon>
        <taxon>Streptophyta</taxon>
        <taxon>Embryophyta</taxon>
        <taxon>Tracheophyta</taxon>
        <taxon>Spermatophyta</taxon>
        <taxon>Magnoliopsida</taxon>
        <taxon>eudicotyledons</taxon>
        <taxon>Gunneridae</taxon>
        <taxon>Pentapetalae</taxon>
        <taxon>rosids</taxon>
        <taxon>fabids</taxon>
        <taxon>Malpighiales</taxon>
        <taxon>Salicaceae</taxon>
        <taxon>Saliceae</taxon>
        <taxon>Populus</taxon>
    </lineage>
</organism>
<accession>A0A8X7Y4R8</accession>
<dbReference type="PANTHER" id="PTHR47389:SF4">
    <property type="entry name" value="OS09G0436400 PROTEIN"/>
    <property type="match status" value="1"/>
</dbReference>